<keyword evidence="2" id="KW-1003">Cell membrane</keyword>
<dbReference type="GO" id="GO:0016301">
    <property type="term" value="F:kinase activity"/>
    <property type="evidence" value="ECO:0007669"/>
    <property type="project" value="UniProtKB-KW"/>
</dbReference>
<keyword evidence="5" id="KW-0472">Membrane</keyword>
<keyword evidence="8" id="KW-0418">Kinase</keyword>
<dbReference type="RefSeq" id="WP_154382046.1">
    <property type="nucleotide sequence ID" value="NZ_WKJJ01000033.1"/>
</dbReference>
<feature type="domain" description="Single Cache" evidence="7">
    <location>
        <begin position="18"/>
        <end position="102"/>
    </location>
</feature>
<feature type="chain" id="PRO_5030653233" evidence="6">
    <location>
        <begin position="21"/>
        <end position="150"/>
    </location>
</feature>
<protein>
    <submittedName>
        <fullName evidence="8">Histidine kinase</fullName>
    </submittedName>
</protein>
<keyword evidence="9" id="KW-1185">Reference proteome</keyword>
<gene>
    <name evidence="8" type="ORF">GJ700_32755</name>
</gene>
<dbReference type="Pfam" id="PF17200">
    <property type="entry name" value="sCache_2"/>
    <property type="match status" value="1"/>
</dbReference>
<dbReference type="SMART" id="SM01049">
    <property type="entry name" value="Cache_2"/>
    <property type="match status" value="1"/>
</dbReference>
<keyword evidence="4" id="KW-1133">Transmembrane helix</keyword>
<dbReference type="GO" id="GO:0005886">
    <property type="term" value="C:plasma membrane"/>
    <property type="evidence" value="ECO:0007669"/>
    <property type="project" value="UniProtKB-SubCell"/>
</dbReference>
<organism evidence="8 9">
    <name type="scientific">Pseudoduganella rivuli</name>
    <dbReference type="NCBI Taxonomy" id="2666085"/>
    <lineage>
        <taxon>Bacteria</taxon>
        <taxon>Pseudomonadati</taxon>
        <taxon>Pseudomonadota</taxon>
        <taxon>Betaproteobacteria</taxon>
        <taxon>Burkholderiales</taxon>
        <taxon>Oxalobacteraceae</taxon>
        <taxon>Telluria group</taxon>
        <taxon>Pseudoduganella</taxon>
    </lineage>
</organism>
<keyword evidence="3" id="KW-0812">Transmembrane</keyword>
<dbReference type="Proteomes" id="UP000446768">
    <property type="component" value="Unassembled WGS sequence"/>
</dbReference>
<evidence type="ECO:0000256" key="6">
    <source>
        <dbReference type="SAM" id="SignalP"/>
    </source>
</evidence>
<evidence type="ECO:0000259" key="7">
    <source>
        <dbReference type="SMART" id="SM01049"/>
    </source>
</evidence>
<comment type="caution">
    <text evidence="8">The sequence shown here is derived from an EMBL/GenBank/DDBJ whole genome shotgun (WGS) entry which is preliminary data.</text>
</comment>
<keyword evidence="6" id="KW-0732">Signal</keyword>
<evidence type="ECO:0000256" key="3">
    <source>
        <dbReference type="ARBA" id="ARBA00022692"/>
    </source>
</evidence>
<evidence type="ECO:0000256" key="5">
    <source>
        <dbReference type="ARBA" id="ARBA00023136"/>
    </source>
</evidence>
<evidence type="ECO:0000313" key="9">
    <source>
        <dbReference type="Proteomes" id="UP000446768"/>
    </source>
</evidence>
<evidence type="ECO:0000313" key="8">
    <source>
        <dbReference type="EMBL" id="MRV76492.1"/>
    </source>
</evidence>
<feature type="signal peptide" evidence="6">
    <location>
        <begin position="1"/>
        <end position="20"/>
    </location>
</feature>
<dbReference type="AlphaFoldDB" id="A0A7X2IVE4"/>
<sequence length="150" mass="16412">MKKFLFGVMLALAGMGAAFAADKGTQDEAVAMVKKAVALIKAKGRDAALAEFNNPKGAFIDRDLYIFVLDKDGVTLANGVNQRLVGKNVMQLKDADGKFFIKNFLELGDTKGKGWAPEYKWSNTVTQAMETKQSYVEKVDNLYVGCGVYK</sequence>
<name>A0A7X2IVE4_9BURK</name>
<dbReference type="InterPro" id="IPR033480">
    <property type="entry name" value="sCache_2"/>
</dbReference>
<evidence type="ECO:0000256" key="4">
    <source>
        <dbReference type="ARBA" id="ARBA00022989"/>
    </source>
</evidence>
<accession>A0A7X2IVE4</accession>
<keyword evidence="8" id="KW-0808">Transferase</keyword>
<dbReference type="EMBL" id="WKJJ01000033">
    <property type="protein sequence ID" value="MRV76492.1"/>
    <property type="molecule type" value="Genomic_DNA"/>
</dbReference>
<proteinExistence type="predicted"/>
<reference evidence="8 9" key="1">
    <citation type="submission" date="2019-11" db="EMBL/GenBank/DDBJ databases">
        <title>Novel species isolated from a subtropical stream in China.</title>
        <authorList>
            <person name="Lu H."/>
        </authorList>
    </citation>
    <scope>NUCLEOTIDE SEQUENCE [LARGE SCALE GENOMIC DNA]</scope>
    <source>
        <strain evidence="8 9">FT92W</strain>
    </source>
</reference>
<evidence type="ECO:0000256" key="2">
    <source>
        <dbReference type="ARBA" id="ARBA00022475"/>
    </source>
</evidence>
<dbReference type="Gene3D" id="3.30.450.20">
    <property type="entry name" value="PAS domain"/>
    <property type="match status" value="1"/>
</dbReference>
<comment type="subcellular location">
    <subcellularLocation>
        <location evidence="1">Cell membrane</location>
        <topology evidence="1">Multi-pass membrane protein</topology>
    </subcellularLocation>
</comment>
<evidence type="ECO:0000256" key="1">
    <source>
        <dbReference type="ARBA" id="ARBA00004651"/>
    </source>
</evidence>